<proteinExistence type="inferred from homology"/>
<evidence type="ECO:0000313" key="4">
    <source>
        <dbReference type="Proteomes" id="UP000184462"/>
    </source>
</evidence>
<dbReference type="OrthoDB" id="9810906at2"/>
<comment type="similarity">
    <text evidence="1">Belongs to the CapA family.</text>
</comment>
<accession>A0A1M4V686</accession>
<dbReference type="Pfam" id="PF09587">
    <property type="entry name" value="PGA_cap"/>
    <property type="match status" value="1"/>
</dbReference>
<evidence type="ECO:0000259" key="2">
    <source>
        <dbReference type="SMART" id="SM00854"/>
    </source>
</evidence>
<protein>
    <submittedName>
        <fullName evidence="3">Capsule synthesis protein PGA_cap</fullName>
    </submittedName>
</protein>
<keyword evidence="4" id="KW-1185">Reference proteome</keyword>
<dbReference type="AlphaFoldDB" id="A0A1M4V686"/>
<dbReference type="InterPro" id="IPR019079">
    <property type="entry name" value="Capsule_synth_CapA"/>
</dbReference>
<organism evidence="3 4">
    <name type="scientific">Psychroflexus salarius</name>
    <dbReference type="NCBI Taxonomy" id="1155689"/>
    <lineage>
        <taxon>Bacteria</taxon>
        <taxon>Pseudomonadati</taxon>
        <taxon>Bacteroidota</taxon>
        <taxon>Flavobacteriia</taxon>
        <taxon>Flavobacteriales</taxon>
        <taxon>Flavobacteriaceae</taxon>
        <taxon>Psychroflexus</taxon>
    </lineage>
</organism>
<dbReference type="PANTHER" id="PTHR33393">
    <property type="entry name" value="POLYGLUTAMINE SYNTHESIS ACCESSORY PROTEIN RV0574C-RELATED"/>
    <property type="match status" value="1"/>
</dbReference>
<name>A0A1M4V686_9FLAO</name>
<reference evidence="3 4" key="1">
    <citation type="submission" date="2016-11" db="EMBL/GenBank/DDBJ databases">
        <authorList>
            <person name="Jaros S."/>
            <person name="Januszkiewicz K."/>
            <person name="Wedrychowicz H."/>
        </authorList>
    </citation>
    <scope>NUCLEOTIDE SEQUENCE [LARGE SCALE GENOMIC DNA]</scope>
    <source>
        <strain evidence="3 4">DSM 25661</strain>
    </source>
</reference>
<dbReference type="PANTHER" id="PTHR33393:SF11">
    <property type="entry name" value="POLYGLUTAMINE SYNTHESIS ACCESSORY PROTEIN RV0574C-RELATED"/>
    <property type="match status" value="1"/>
</dbReference>
<dbReference type="STRING" id="1155689.SAMN05444278_103266"/>
<dbReference type="SMART" id="SM00854">
    <property type="entry name" value="PGA_cap"/>
    <property type="match status" value="1"/>
</dbReference>
<dbReference type="RefSeq" id="WP_073192708.1">
    <property type="nucleotide sequence ID" value="NZ_FQTW01000003.1"/>
</dbReference>
<dbReference type="Proteomes" id="UP000184462">
    <property type="component" value="Unassembled WGS sequence"/>
</dbReference>
<gene>
    <name evidence="3" type="ORF">SAMN05444278_103266</name>
</gene>
<feature type="domain" description="Capsule synthesis protein CapA" evidence="2">
    <location>
        <begin position="1"/>
        <end position="236"/>
    </location>
</feature>
<sequence>MLIFGDLAVPNEFHSNKLQSFFDKNEALFKGKAKVFNLEGLLSDTRSELDTEVVIYNHSSVVDVLASNQTKVTCLANNHTLDIPNNYDKTLKSLKAKNIQTVGSTDQNLNTKSSWVSWWEDGKQVFLHNSCWSFLLYHQKNPADRGIYINEIQENKIIQEAKKIKSKYPESVLIAYFHWSFDLEVLPFPSYRKFSHKLVDVGVDLVVGCHSHCIQPIEKYKGKTIAYGIGNFYFPNGTYMNGKVVFPEWSQYSQVIDFNIKTKEIKIHHFKGVGINKEYNLKYQSSYSPNNVRQNQNLSHFTDKEYANYFKINRRKSKLMPIFYEYDNNLINKIKYTYLIYRAKLARKLAEIGLRKWQN</sequence>
<evidence type="ECO:0000313" key="3">
    <source>
        <dbReference type="EMBL" id="SHE64465.1"/>
    </source>
</evidence>
<dbReference type="InterPro" id="IPR029052">
    <property type="entry name" value="Metallo-depent_PP-like"/>
</dbReference>
<dbReference type="SUPFAM" id="SSF56300">
    <property type="entry name" value="Metallo-dependent phosphatases"/>
    <property type="match status" value="1"/>
</dbReference>
<evidence type="ECO:0000256" key="1">
    <source>
        <dbReference type="ARBA" id="ARBA00005662"/>
    </source>
</evidence>
<dbReference type="InterPro" id="IPR052169">
    <property type="entry name" value="CW_Biosynth-Accessory"/>
</dbReference>
<dbReference type="EMBL" id="FQTW01000003">
    <property type="protein sequence ID" value="SHE64465.1"/>
    <property type="molecule type" value="Genomic_DNA"/>
</dbReference>